<dbReference type="AlphaFoldDB" id="A0A291LZJ6"/>
<gene>
    <name evidence="1" type="ORF">CBW24_08730</name>
</gene>
<reference evidence="1 2" key="1">
    <citation type="submission" date="2017-05" db="EMBL/GenBank/DDBJ databases">
        <title>Comparative genomic and metabolic analysis of manganese-oxidizing mechanisms in Celeribater manganoxidans DY25T: its adaption to the environment of polymetallic nodule.</title>
        <authorList>
            <person name="Wang X."/>
        </authorList>
    </citation>
    <scope>NUCLEOTIDE SEQUENCE [LARGE SCALE GENOMIC DNA]</scope>
    <source>
        <strain evidence="1 2">DY25</strain>
    </source>
</reference>
<proteinExistence type="predicted"/>
<evidence type="ECO:0000313" key="1">
    <source>
        <dbReference type="EMBL" id="ATI42084.1"/>
    </source>
</evidence>
<name>A0A291LZJ6_9RHOB</name>
<keyword evidence="2" id="KW-1185">Reference proteome</keyword>
<evidence type="ECO:0000313" key="2">
    <source>
        <dbReference type="Proteomes" id="UP000219050"/>
    </source>
</evidence>
<accession>A0A291LZJ6</accession>
<sequence length="198" mass="23099">MSPQLYVQSVSMTELIYNVLYHADIFYAFREPSELGRYSWIIDAKGRDGTTDWEHWWSRMVRPMLQSKSLRQPFPRVEEGDYSYQVHMRMGLPEHLRPFSNGNDNCFDLRPILEDVDFSSETQAGLEAVDILANAVRRSLSGNYQRYGWIEIPRLMIHRNDHYIRLFTVAGANVDIELPEYADVLNDFRAGGRSLFPS</sequence>
<dbReference type="Proteomes" id="UP000219050">
    <property type="component" value="Chromosome"/>
</dbReference>
<organism evidence="1 2">
    <name type="scientific">Pacificitalea manganoxidans</name>
    <dbReference type="NCBI Taxonomy" id="1411902"/>
    <lineage>
        <taxon>Bacteria</taxon>
        <taxon>Pseudomonadati</taxon>
        <taxon>Pseudomonadota</taxon>
        <taxon>Alphaproteobacteria</taxon>
        <taxon>Rhodobacterales</taxon>
        <taxon>Paracoccaceae</taxon>
        <taxon>Pacificitalea</taxon>
    </lineage>
</organism>
<dbReference type="EMBL" id="CP021404">
    <property type="protein sequence ID" value="ATI42084.1"/>
    <property type="molecule type" value="Genomic_DNA"/>
</dbReference>
<protein>
    <submittedName>
        <fullName evidence="1">Uncharacterized protein</fullName>
    </submittedName>
</protein>
<dbReference type="KEGG" id="cmag:CBW24_08730"/>